<protein>
    <submittedName>
        <fullName evidence="3">MFS general substrate transporter</fullName>
    </submittedName>
</protein>
<feature type="region of interest" description="Disordered" evidence="1">
    <location>
        <begin position="1"/>
        <end position="41"/>
    </location>
</feature>
<keyword evidence="2" id="KW-1133">Transmembrane helix</keyword>
<name>A0A5M8PUB1_9LECA</name>
<keyword evidence="2" id="KW-0812">Transmembrane</keyword>
<feature type="compositionally biased region" description="Low complexity" evidence="1">
    <location>
        <begin position="21"/>
        <end position="38"/>
    </location>
</feature>
<reference evidence="3 4" key="1">
    <citation type="submission" date="2019-09" db="EMBL/GenBank/DDBJ databases">
        <title>The hologenome of the rock-dwelling lichen Lasallia pustulata.</title>
        <authorList>
            <person name="Greshake Tzovaras B."/>
            <person name="Segers F."/>
            <person name="Bicker A."/>
            <person name="Dal Grande F."/>
            <person name="Otte J."/>
            <person name="Hankeln T."/>
            <person name="Schmitt I."/>
            <person name="Ebersberger I."/>
        </authorList>
    </citation>
    <scope>NUCLEOTIDE SEQUENCE [LARGE SCALE GENOMIC DNA]</scope>
    <source>
        <strain evidence="3">A1-1</strain>
    </source>
</reference>
<accession>A0A5M8PUB1</accession>
<dbReference type="OrthoDB" id="6509908at2759"/>
<gene>
    <name evidence="3" type="ORF">FRX48_03566</name>
</gene>
<proteinExistence type="predicted"/>
<evidence type="ECO:0000313" key="3">
    <source>
        <dbReference type="EMBL" id="KAA6412575.1"/>
    </source>
</evidence>
<evidence type="ECO:0000256" key="2">
    <source>
        <dbReference type="SAM" id="Phobius"/>
    </source>
</evidence>
<keyword evidence="2" id="KW-0472">Membrane</keyword>
<sequence length="132" mass="14144">MIEKENNDSVDNGEDDSERYSASPIAAADAPAINSPEAESNDKIVSAEAEAAPNGGLKAWTQAIGSFFLFFNSWYAPVESSSLIAEDEMYQTYYEIGFLSSQSPSNISWIGSMQAFLLIIVGAVTGPLYDAG</sequence>
<evidence type="ECO:0000313" key="4">
    <source>
        <dbReference type="Proteomes" id="UP000324767"/>
    </source>
</evidence>
<dbReference type="EMBL" id="VXIT01000005">
    <property type="protein sequence ID" value="KAA6412575.1"/>
    <property type="molecule type" value="Genomic_DNA"/>
</dbReference>
<evidence type="ECO:0000256" key="1">
    <source>
        <dbReference type="SAM" id="MobiDB-lite"/>
    </source>
</evidence>
<dbReference type="AlphaFoldDB" id="A0A5M8PUB1"/>
<dbReference type="Proteomes" id="UP000324767">
    <property type="component" value="Unassembled WGS sequence"/>
</dbReference>
<feature type="transmembrane region" description="Helical" evidence="2">
    <location>
        <begin position="107"/>
        <end position="129"/>
    </location>
</feature>
<organism evidence="3 4">
    <name type="scientific">Lasallia pustulata</name>
    <dbReference type="NCBI Taxonomy" id="136370"/>
    <lineage>
        <taxon>Eukaryota</taxon>
        <taxon>Fungi</taxon>
        <taxon>Dikarya</taxon>
        <taxon>Ascomycota</taxon>
        <taxon>Pezizomycotina</taxon>
        <taxon>Lecanoromycetes</taxon>
        <taxon>OSLEUM clade</taxon>
        <taxon>Umbilicariomycetidae</taxon>
        <taxon>Umbilicariales</taxon>
        <taxon>Umbilicariaceae</taxon>
        <taxon>Lasallia</taxon>
    </lineage>
</organism>
<comment type="caution">
    <text evidence="3">The sequence shown here is derived from an EMBL/GenBank/DDBJ whole genome shotgun (WGS) entry which is preliminary data.</text>
</comment>